<evidence type="ECO:0000313" key="2">
    <source>
        <dbReference type="Proteomes" id="UP000177025"/>
    </source>
</evidence>
<evidence type="ECO:0000313" key="1">
    <source>
        <dbReference type="EMBL" id="OGC42004.1"/>
    </source>
</evidence>
<gene>
    <name evidence="1" type="ORF">A2Y85_07030</name>
</gene>
<dbReference type="EMBL" id="MEUM01000087">
    <property type="protein sequence ID" value="OGC42004.1"/>
    <property type="molecule type" value="Genomic_DNA"/>
</dbReference>
<proteinExistence type="predicted"/>
<reference evidence="1 2" key="1">
    <citation type="journal article" date="2016" name="Nat. Commun.">
        <title>Thousands of microbial genomes shed light on interconnected biogeochemical processes in an aquifer system.</title>
        <authorList>
            <person name="Anantharaman K."/>
            <person name="Brown C.T."/>
            <person name="Hug L.A."/>
            <person name="Sharon I."/>
            <person name="Castelle C.J."/>
            <person name="Probst A.J."/>
            <person name="Thomas B.C."/>
            <person name="Singh A."/>
            <person name="Wilkins M.J."/>
            <person name="Karaoz U."/>
            <person name="Brodie E.L."/>
            <person name="Williams K.H."/>
            <person name="Hubbard S.S."/>
            <person name="Banfield J.F."/>
        </authorList>
    </citation>
    <scope>NUCLEOTIDE SEQUENCE [LARGE SCALE GENOMIC DNA]</scope>
</reference>
<comment type="caution">
    <text evidence="1">The sequence shown here is derived from an EMBL/GenBank/DDBJ whole genome shotgun (WGS) entry which is preliminary data.</text>
</comment>
<accession>A0A1F4UAN5</accession>
<dbReference type="AlphaFoldDB" id="A0A1F4UAN5"/>
<name>A0A1F4UAN5_UNCW3</name>
<organism evidence="1 2">
    <name type="scientific">candidate division WOR-3 bacterium RBG_13_43_14</name>
    <dbReference type="NCBI Taxonomy" id="1802590"/>
    <lineage>
        <taxon>Bacteria</taxon>
        <taxon>Bacteria division WOR-3</taxon>
    </lineage>
</organism>
<sequence length="85" mass="10232">MLDKGLISNKMEIVYQIAEEKQATTSTLNQTNNPFRNSLCTHDGFEKYRRLFVYISNRVNALKFYYGTMLRKKFIYEVKRPRKDR</sequence>
<protein>
    <submittedName>
        <fullName evidence="1">Uncharacterized protein</fullName>
    </submittedName>
</protein>
<dbReference type="Proteomes" id="UP000177025">
    <property type="component" value="Unassembled WGS sequence"/>
</dbReference>